<evidence type="ECO:0000256" key="2">
    <source>
        <dbReference type="SAM" id="MobiDB-lite"/>
    </source>
</evidence>
<dbReference type="PANTHER" id="PTHR31286:SF99">
    <property type="entry name" value="DUF4283 DOMAIN-CONTAINING PROTEIN"/>
    <property type="match status" value="1"/>
</dbReference>
<proteinExistence type="predicted"/>
<dbReference type="GO" id="GO:0003676">
    <property type="term" value="F:nucleic acid binding"/>
    <property type="evidence" value="ECO:0007669"/>
    <property type="project" value="InterPro"/>
</dbReference>
<reference evidence="4" key="1">
    <citation type="journal article" date="2019" name="Database">
        <title>The radish genome database (RadishGD): an integrated information resource for radish genomics.</title>
        <authorList>
            <person name="Yu H.J."/>
            <person name="Baek S."/>
            <person name="Lee Y.J."/>
            <person name="Cho A."/>
            <person name="Mun J.H."/>
        </authorList>
    </citation>
    <scope>NUCLEOTIDE SEQUENCE [LARGE SCALE GENOMIC DNA]</scope>
    <source>
        <strain evidence="4">cv. WK10039</strain>
    </source>
</reference>
<gene>
    <name evidence="5" type="primary">LOC130511271</name>
</gene>
<dbReference type="GO" id="GO:0008270">
    <property type="term" value="F:zinc ion binding"/>
    <property type="evidence" value="ECO:0007669"/>
    <property type="project" value="UniProtKB-KW"/>
</dbReference>
<dbReference type="RefSeq" id="XP_056864165.1">
    <property type="nucleotide sequence ID" value="XM_057008185.1"/>
</dbReference>
<keyword evidence="1" id="KW-0862">Zinc</keyword>
<dbReference type="Proteomes" id="UP000504610">
    <property type="component" value="Chromosome 4"/>
</dbReference>
<dbReference type="InterPro" id="IPR001878">
    <property type="entry name" value="Znf_CCHC"/>
</dbReference>
<dbReference type="InterPro" id="IPR025558">
    <property type="entry name" value="DUF4283"/>
</dbReference>
<feature type="region of interest" description="Disordered" evidence="2">
    <location>
        <begin position="367"/>
        <end position="437"/>
    </location>
</feature>
<organism evidence="4 5">
    <name type="scientific">Raphanus sativus</name>
    <name type="common">Radish</name>
    <name type="synonym">Raphanus raphanistrum var. sativus</name>
    <dbReference type="NCBI Taxonomy" id="3726"/>
    <lineage>
        <taxon>Eukaryota</taxon>
        <taxon>Viridiplantae</taxon>
        <taxon>Streptophyta</taxon>
        <taxon>Embryophyta</taxon>
        <taxon>Tracheophyta</taxon>
        <taxon>Spermatophyta</taxon>
        <taxon>Magnoliopsida</taxon>
        <taxon>eudicotyledons</taxon>
        <taxon>Gunneridae</taxon>
        <taxon>Pentapetalae</taxon>
        <taxon>rosids</taxon>
        <taxon>malvids</taxon>
        <taxon>Brassicales</taxon>
        <taxon>Brassicaceae</taxon>
        <taxon>Brassiceae</taxon>
        <taxon>Raphanus</taxon>
    </lineage>
</organism>
<name>A0A9W3DK57_RAPSA</name>
<feature type="compositionally biased region" description="Polar residues" evidence="2">
    <location>
        <begin position="323"/>
        <end position="333"/>
    </location>
</feature>
<feature type="domain" description="CCHC-type" evidence="3">
    <location>
        <begin position="264"/>
        <end position="279"/>
    </location>
</feature>
<feature type="region of interest" description="Disordered" evidence="2">
    <location>
        <begin position="1"/>
        <end position="40"/>
    </location>
</feature>
<feature type="compositionally biased region" description="Basic and acidic residues" evidence="2">
    <location>
        <begin position="374"/>
        <end position="387"/>
    </location>
</feature>
<keyword evidence="1" id="KW-0863">Zinc-finger</keyword>
<sequence length="530" mass="58440">MTARANSGDLGFVGEGERDATMEEIGEKGRPPGEPPDAPGSWVRKVIGSNVGGRPVPEEVVTEEFVESRLTLEFPNGEDGEPVITIGEEVLTAMNGLWKRCMIVKVLGRNVPLLSLTRKLKELWKPKGAMFVMDLPRHFFMVRFELEEEYMAALVGGPWRAFGSYLMVQAWSPEFDPLKDEIVTTPVWVRLSDIPVNFYHKTILMGIAKGLGRPIKVDLTTLNLERARFARICVEINLHKPLKGTVMINGERYFVSYEGISAICSTCGMYGHMVHSCPRNVVERAMVPVTNSQNRGLANADAEAIGTEVGFTMVRQTRRTNEQQRSTGDSMRSNEGRTMLGNKTREVRKVVVEKEVCVSNRFGSLGEEEVTGTRGDEKGGSENKENENMENIRLGASSETNLKPITFGEMGNKGNQSLNRVGQKEKRTSNLRNSNVQKPKVKAIGPTRGLVFGPTSSEIDMSVNGKRLRVERGSAGRPGGVYAGVRESDDKEGTPVITGEQSSAERDVSSTDDMEPRVDQAGEVPKNMEA</sequence>
<feature type="compositionally biased region" description="Basic and acidic residues" evidence="2">
    <location>
        <begin position="15"/>
        <end position="31"/>
    </location>
</feature>
<feature type="region of interest" description="Disordered" evidence="2">
    <location>
        <begin position="318"/>
        <end position="343"/>
    </location>
</feature>
<dbReference type="GeneID" id="130511271"/>
<evidence type="ECO:0000256" key="1">
    <source>
        <dbReference type="PROSITE-ProRule" id="PRU00047"/>
    </source>
</evidence>
<feature type="region of interest" description="Disordered" evidence="2">
    <location>
        <begin position="471"/>
        <end position="530"/>
    </location>
</feature>
<evidence type="ECO:0000313" key="4">
    <source>
        <dbReference type="Proteomes" id="UP000504610"/>
    </source>
</evidence>
<evidence type="ECO:0000259" key="3">
    <source>
        <dbReference type="PROSITE" id="PS50158"/>
    </source>
</evidence>
<dbReference type="InterPro" id="IPR040256">
    <property type="entry name" value="At4g02000-like"/>
</dbReference>
<dbReference type="AlphaFoldDB" id="A0A9W3DK57"/>
<dbReference type="OrthoDB" id="1096772at2759"/>
<protein>
    <submittedName>
        <fullName evidence="5">Uncharacterized protein LOC130511271</fullName>
    </submittedName>
</protein>
<keyword evidence="4" id="KW-1185">Reference proteome</keyword>
<keyword evidence="1" id="KW-0479">Metal-binding</keyword>
<dbReference type="PANTHER" id="PTHR31286">
    <property type="entry name" value="GLYCINE-RICH CELL WALL STRUCTURAL PROTEIN 1.8-LIKE"/>
    <property type="match status" value="1"/>
</dbReference>
<dbReference type="Pfam" id="PF14111">
    <property type="entry name" value="DUF4283"/>
    <property type="match status" value="1"/>
</dbReference>
<accession>A0A9W3DK57</accession>
<dbReference type="PROSITE" id="PS50158">
    <property type="entry name" value="ZF_CCHC"/>
    <property type="match status" value="1"/>
</dbReference>
<evidence type="ECO:0000313" key="5">
    <source>
        <dbReference type="RefSeq" id="XP_056864165.1"/>
    </source>
</evidence>
<feature type="compositionally biased region" description="Basic and acidic residues" evidence="2">
    <location>
        <begin position="503"/>
        <end position="530"/>
    </location>
</feature>
<dbReference type="KEGG" id="rsz:130511271"/>
<reference evidence="5" key="2">
    <citation type="submission" date="2025-08" db="UniProtKB">
        <authorList>
            <consortium name="RefSeq"/>
        </authorList>
    </citation>
    <scope>IDENTIFICATION</scope>
    <source>
        <tissue evidence="5">Leaf</tissue>
    </source>
</reference>